<evidence type="ECO:0000313" key="2">
    <source>
        <dbReference type="EMBL" id="KAK1124998.1"/>
    </source>
</evidence>
<name>A0AA40FTK7_9HYME</name>
<gene>
    <name evidence="2" type="ORF">K0M31_006335</name>
</gene>
<reference evidence="2" key="1">
    <citation type="submission" date="2021-10" db="EMBL/GenBank/DDBJ databases">
        <title>Melipona bicolor Genome sequencing and assembly.</title>
        <authorList>
            <person name="Araujo N.S."/>
            <person name="Arias M.C."/>
        </authorList>
    </citation>
    <scope>NUCLEOTIDE SEQUENCE</scope>
    <source>
        <strain evidence="2">USP_2M_L1-L4_2017</strain>
        <tissue evidence="2">Whole body</tissue>
    </source>
</reference>
<accession>A0AA40FTK7</accession>
<dbReference type="AlphaFoldDB" id="A0AA40FTK7"/>
<evidence type="ECO:0000256" key="1">
    <source>
        <dbReference type="SAM" id="MobiDB-lite"/>
    </source>
</evidence>
<protein>
    <submittedName>
        <fullName evidence="2">Uncharacterized protein</fullName>
    </submittedName>
</protein>
<dbReference type="Proteomes" id="UP001177670">
    <property type="component" value="Unassembled WGS sequence"/>
</dbReference>
<feature type="region of interest" description="Disordered" evidence="1">
    <location>
        <begin position="20"/>
        <end position="44"/>
    </location>
</feature>
<proteinExistence type="predicted"/>
<sequence length="93" mass="10457">MPGFDATISIRLTNFSVISRRRDKRNSRTARSNTRRGKKDANACDGEEGLGVGGLGVRNGRRRCLVARGSVSNPAYKNFCTKLVEKERERERE</sequence>
<dbReference type="EMBL" id="JAHYIQ010000017">
    <property type="protein sequence ID" value="KAK1124998.1"/>
    <property type="molecule type" value="Genomic_DNA"/>
</dbReference>
<feature type="compositionally biased region" description="Basic residues" evidence="1">
    <location>
        <begin position="20"/>
        <end position="38"/>
    </location>
</feature>
<organism evidence="2 3">
    <name type="scientific">Melipona bicolor</name>
    <dbReference type="NCBI Taxonomy" id="60889"/>
    <lineage>
        <taxon>Eukaryota</taxon>
        <taxon>Metazoa</taxon>
        <taxon>Ecdysozoa</taxon>
        <taxon>Arthropoda</taxon>
        <taxon>Hexapoda</taxon>
        <taxon>Insecta</taxon>
        <taxon>Pterygota</taxon>
        <taxon>Neoptera</taxon>
        <taxon>Endopterygota</taxon>
        <taxon>Hymenoptera</taxon>
        <taxon>Apocrita</taxon>
        <taxon>Aculeata</taxon>
        <taxon>Apoidea</taxon>
        <taxon>Anthophila</taxon>
        <taxon>Apidae</taxon>
        <taxon>Melipona</taxon>
    </lineage>
</organism>
<evidence type="ECO:0000313" key="3">
    <source>
        <dbReference type="Proteomes" id="UP001177670"/>
    </source>
</evidence>
<comment type="caution">
    <text evidence="2">The sequence shown here is derived from an EMBL/GenBank/DDBJ whole genome shotgun (WGS) entry which is preliminary data.</text>
</comment>
<keyword evidence="3" id="KW-1185">Reference proteome</keyword>